<keyword evidence="3" id="KW-1185">Reference proteome</keyword>
<dbReference type="Gene3D" id="3.90.79.10">
    <property type="entry name" value="Nucleoside Triphosphate Pyrophosphohydrolase"/>
    <property type="match status" value="1"/>
</dbReference>
<dbReference type="PANTHER" id="PTHR43736:SF1">
    <property type="entry name" value="DIHYDRONEOPTERIN TRIPHOSPHATE DIPHOSPHATASE"/>
    <property type="match status" value="1"/>
</dbReference>
<dbReference type="SUPFAM" id="SSF55811">
    <property type="entry name" value="Nudix"/>
    <property type="match status" value="1"/>
</dbReference>
<accession>A0A6G1JZD1</accession>
<protein>
    <recommendedName>
        <fullName evidence="1">Nudix hydrolase domain-containing protein</fullName>
    </recommendedName>
</protein>
<dbReference type="EMBL" id="MU005778">
    <property type="protein sequence ID" value="KAF2705622.1"/>
    <property type="molecule type" value="Genomic_DNA"/>
</dbReference>
<reference evidence="2" key="1">
    <citation type="journal article" date="2020" name="Stud. Mycol.">
        <title>101 Dothideomycetes genomes: a test case for predicting lifestyles and emergence of pathogens.</title>
        <authorList>
            <person name="Haridas S."/>
            <person name="Albert R."/>
            <person name="Binder M."/>
            <person name="Bloem J."/>
            <person name="Labutti K."/>
            <person name="Salamov A."/>
            <person name="Andreopoulos B."/>
            <person name="Baker S."/>
            <person name="Barry K."/>
            <person name="Bills G."/>
            <person name="Bluhm B."/>
            <person name="Cannon C."/>
            <person name="Castanera R."/>
            <person name="Culley D."/>
            <person name="Daum C."/>
            <person name="Ezra D."/>
            <person name="Gonzalez J."/>
            <person name="Henrissat B."/>
            <person name="Kuo A."/>
            <person name="Liang C."/>
            <person name="Lipzen A."/>
            <person name="Lutzoni F."/>
            <person name="Magnuson J."/>
            <person name="Mondo S."/>
            <person name="Nolan M."/>
            <person name="Ohm R."/>
            <person name="Pangilinan J."/>
            <person name="Park H.-J."/>
            <person name="Ramirez L."/>
            <person name="Alfaro M."/>
            <person name="Sun H."/>
            <person name="Tritt A."/>
            <person name="Yoshinaga Y."/>
            <person name="Zwiers L.-H."/>
            <person name="Turgeon B."/>
            <person name="Goodwin S."/>
            <person name="Spatafora J."/>
            <person name="Crous P."/>
            <person name="Grigoriev I."/>
        </authorList>
    </citation>
    <scope>NUCLEOTIDE SEQUENCE</scope>
    <source>
        <strain evidence="2">CBS 279.74</strain>
    </source>
</reference>
<dbReference type="PANTHER" id="PTHR43736">
    <property type="entry name" value="ADP-RIBOSE PYROPHOSPHATASE"/>
    <property type="match status" value="1"/>
</dbReference>
<dbReference type="InterPro" id="IPR000086">
    <property type="entry name" value="NUDIX_hydrolase_dom"/>
</dbReference>
<dbReference type="AlphaFoldDB" id="A0A6G1JZD1"/>
<gene>
    <name evidence="2" type="ORF">K504DRAFT_93595</name>
</gene>
<dbReference type="PROSITE" id="PS51462">
    <property type="entry name" value="NUDIX"/>
    <property type="match status" value="1"/>
</dbReference>
<dbReference type="Proteomes" id="UP000799428">
    <property type="component" value="Unassembled WGS sequence"/>
</dbReference>
<organism evidence="2 3">
    <name type="scientific">Pleomassaria siparia CBS 279.74</name>
    <dbReference type="NCBI Taxonomy" id="1314801"/>
    <lineage>
        <taxon>Eukaryota</taxon>
        <taxon>Fungi</taxon>
        <taxon>Dikarya</taxon>
        <taxon>Ascomycota</taxon>
        <taxon>Pezizomycotina</taxon>
        <taxon>Dothideomycetes</taxon>
        <taxon>Pleosporomycetidae</taxon>
        <taxon>Pleosporales</taxon>
        <taxon>Pleomassariaceae</taxon>
        <taxon>Pleomassaria</taxon>
    </lineage>
</organism>
<name>A0A6G1JZD1_9PLEO</name>
<dbReference type="InterPro" id="IPR015797">
    <property type="entry name" value="NUDIX_hydrolase-like_dom_sf"/>
</dbReference>
<feature type="domain" description="Nudix hydrolase" evidence="1">
    <location>
        <begin position="30"/>
        <end position="171"/>
    </location>
</feature>
<evidence type="ECO:0000259" key="1">
    <source>
        <dbReference type="PROSITE" id="PS51462"/>
    </source>
</evidence>
<dbReference type="Pfam" id="PF00293">
    <property type="entry name" value="NUDIX"/>
    <property type="match status" value="1"/>
</dbReference>
<evidence type="ECO:0000313" key="3">
    <source>
        <dbReference type="Proteomes" id="UP000799428"/>
    </source>
</evidence>
<dbReference type="CDD" id="cd02883">
    <property type="entry name" value="NUDIX_Hydrolase"/>
    <property type="match status" value="1"/>
</dbReference>
<dbReference type="OrthoDB" id="276276at2759"/>
<proteinExistence type="predicted"/>
<sequence length="181" mass="21002">MTSTRPFEYASSLHEFAVSEKEFLRQNLQYNVLCTGIIVFNTEGKLLLVQRAAEESAFPNAWEIPGGKVDESDETLLHGAVRELQEETGLTATKIVRKVAEFEFGDVKKSTRWLKQIFEMEVQNCEHVVLDPIEHQRYLWAGEDDVKQDRVGDVELNYINNDNKHVKLQAFRRRREVMDQS</sequence>
<evidence type="ECO:0000313" key="2">
    <source>
        <dbReference type="EMBL" id="KAF2705622.1"/>
    </source>
</evidence>